<feature type="compositionally biased region" description="Low complexity" evidence="6">
    <location>
        <begin position="113"/>
        <end position="129"/>
    </location>
</feature>
<dbReference type="GO" id="GO:0008270">
    <property type="term" value="F:zinc ion binding"/>
    <property type="evidence" value="ECO:0007669"/>
    <property type="project" value="InterPro"/>
</dbReference>
<feature type="domain" description="Zn(2)-C6 fungal-type" evidence="7">
    <location>
        <begin position="19"/>
        <end position="49"/>
    </location>
</feature>
<keyword evidence="5" id="KW-0539">Nucleus</keyword>
<sequence>MPRPKRPGAPEPKRRSRHGCWPCKRRKVKCGEERPSCSNCVRQGDTCDYSVRLNWEGRTKRKSIEPGTPSSYSGMSMFSTTTFSQSPSMASPTPSDWQSPAVFSNFVQQEWSVGSGSSPQASSSSPGNSRVLRITPVSPSSALANSPTGYDSHSQGTMDHSMKIDSPATSTVAERVMSPPEYPASLAVAATDNLQRSHGFRFPDSSDQNLSFGSSFNHFSPLGFENNSISQPTSFLRETFSPSDVPVDASLPLDGSHRAKRYKEADHDYPHHRRSSTRNSTGSIPPAELPSVPFIQGLRRVPLMTLLSQSAEASLTLEEIKNMENRQVVISGHEVIFGFDCGNPDYDVNKNDDSSAIEPIDTSSEEVFTNEELSTVSEKTLMGSFRVRRRSSFTTGGGYYVTPVRVKIPRRMTPLPATLLENPVNMMYFHHFIDHTARILVPHDCDKNAFLDVLPAMAIADPNLLNLMLAYSASHRARFLRHQEPSLRIAHWVRAVFPTLRHALNEPDEKVTYSHLATAIMLLSLKIVSPSTFEVPITWQTHLKLARDLFVACGVHRDARPENKEAYFLAHWFGYLDTVGSLSCRRSGAPLLQTNYWSPTLSDPLQDHEAEDDDENYRVDCFSGCTPSTGAHLARLGHLTHQCDSERFDEVDNFLPHWTPSPEVIQTAETLLLDMEHSRQRGHAMGTHHTELENDEMIAIDQAFHWSAILHLYRRVLGKDSYCSEVQEAIGYLCNAIARIRPGSSTECSVLFPLFTAGCEVQDPEQRLEIMTRVMNFEAEGLKQFKNARKLMQRCWEKDLPWVALAQGEFLG</sequence>
<reference evidence="8" key="1">
    <citation type="submission" date="2021-12" db="EMBL/GenBank/DDBJ databases">
        <title>Convergent genome expansion in fungi linked to evolution of root-endophyte symbiosis.</title>
        <authorList>
            <consortium name="DOE Joint Genome Institute"/>
            <person name="Ke Y.-H."/>
            <person name="Bonito G."/>
            <person name="Liao H.-L."/>
            <person name="Looney B."/>
            <person name="Rojas-Flechas A."/>
            <person name="Nash J."/>
            <person name="Hameed K."/>
            <person name="Schadt C."/>
            <person name="Martin F."/>
            <person name="Crous P.W."/>
            <person name="Miettinen O."/>
            <person name="Magnuson J.K."/>
            <person name="Labbe J."/>
            <person name="Jacobson D."/>
            <person name="Doktycz M.J."/>
            <person name="Veneault-Fourrey C."/>
            <person name="Kuo A."/>
            <person name="Mondo S."/>
            <person name="Calhoun S."/>
            <person name="Riley R."/>
            <person name="Ohm R."/>
            <person name="LaButti K."/>
            <person name="Andreopoulos B."/>
            <person name="Pangilinan J."/>
            <person name="Nolan M."/>
            <person name="Tritt A."/>
            <person name="Clum A."/>
            <person name="Lipzen A."/>
            <person name="Daum C."/>
            <person name="Barry K."/>
            <person name="Grigoriev I.V."/>
            <person name="Vilgalys R."/>
        </authorList>
    </citation>
    <scope>NUCLEOTIDE SEQUENCE</scope>
    <source>
        <strain evidence="8">PMI_201</strain>
    </source>
</reference>
<keyword evidence="2" id="KW-0805">Transcription regulation</keyword>
<dbReference type="SUPFAM" id="SSF57701">
    <property type="entry name" value="Zn2/Cys6 DNA-binding domain"/>
    <property type="match status" value="1"/>
</dbReference>
<dbReference type="Pfam" id="PF00172">
    <property type="entry name" value="Zn_clus"/>
    <property type="match status" value="1"/>
</dbReference>
<dbReference type="GO" id="GO:0005634">
    <property type="term" value="C:nucleus"/>
    <property type="evidence" value="ECO:0007669"/>
    <property type="project" value="UniProtKB-SubCell"/>
</dbReference>
<dbReference type="GO" id="GO:0000976">
    <property type="term" value="F:transcription cis-regulatory region binding"/>
    <property type="evidence" value="ECO:0007669"/>
    <property type="project" value="TreeGrafter"/>
</dbReference>
<dbReference type="Gene3D" id="4.10.240.10">
    <property type="entry name" value="Zn(2)-C6 fungal-type DNA-binding domain"/>
    <property type="match status" value="1"/>
</dbReference>
<dbReference type="PRINTS" id="PR00755">
    <property type="entry name" value="AFLATOXINBRP"/>
</dbReference>
<dbReference type="InterPro" id="IPR001138">
    <property type="entry name" value="Zn2Cys6_DnaBD"/>
</dbReference>
<dbReference type="GO" id="GO:0000981">
    <property type="term" value="F:DNA-binding transcription factor activity, RNA polymerase II-specific"/>
    <property type="evidence" value="ECO:0007669"/>
    <property type="project" value="InterPro"/>
</dbReference>
<evidence type="ECO:0000256" key="3">
    <source>
        <dbReference type="ARBA" id="ARBA00023125"/>
    </source>
</evidence>
<dbReference type="PROSITE" id="PS00463">
    <property type="entry name" value="ZN2_CY6_FUNGAL_1"/>
    <property type="match status" value="1"/>
</dbReference>
<organism evidence="8 9">
    <name type="scientific">Talaromyces proteolyticus</name>
    <dbReference type="NCBI Taxonomy" id="1131652"/>
    <lineage>
        <taxon>Eukaryota</taxon>
        <taxon>Fungi</taxon>
        <taxon>Dikarya</taxon>
        <taxon>Ascomycota</taxon>
        <taxon>Pezizomycotina</taxon>
        <taxon>Eurotiomycetes</taxon>
        <taxon>Eurotiomycetidae</taxon>
        <taxon>Eurotiales</taxon>
        <taxon>Trichocomaceae</taxon>
        <taxon>Talaromyces</taxon>
        <taxon>Talaromyces sect. Bacilispori</taxon>
    </lineage>
</organism>
<dbReference type="AlphaFoldDB" id="A0AAD4L0T9"/>
<dbReference type="GO" id="GO:0045944">
    <property type="term" value="P:positive regulation of transcription by RNA polymerase II"/>
    <property type="evidence" value="ECO:0007669"/>
    <property type="project" value="TreeGrafter"/>
</dbReference>
<evidence type="ECO:0000256" key="1">
    <source>
        <dbReference type="ARBA" id="ARBA00004123"/>
    </source>
</evidence>
<evidence type="ECO:0000256" key="5">
    <source>
        <dbReference type="ARBA" id="ARBA00023242"/>
    </source>
</evidence>
<feature type="region of interest" description="Disordered" evidence="6">
    <location>
        <begin position="261"/>
        <end position="289"/>
    </location>
</feature>
<feature type="compositionally biased region" description="Polar residues" evidence="6">
    <location>
        <begin position="137"/>
        <end position="158"/>
    </location>
</feature>
<dbReference type="EMBL" id="JAJTJA010000002">
    <property type="protein sequence ID" value="KAH8703425.1"/>
    <property type="molecule type" value="Genomic_DNA"/>
</dbReference>
<evidence type="ECO:0000259" key="7">
    <source>
        <dbReference type="PROSITE" id="PS50048"/>
    </source>
</evidence>
<dbReference type="CDD" id="cd00067">
    <property type="entry name" value="GAL4"/>
    <property type="match status" value="1"/>
</dbReference>
<comment type="subcellular location">
    <subcellularLocation>
        <location evidence="1">Nucleus</location>
    </subcellularLocation>
</comment>
<dbReference type="PROSITE" id="PS50048">
    <property type="entry name" value="ZN2_CY6_FUNGAL_2"/>
    <property type="match status" value="1"/>
</dbReference>
<protein>
    <submittedName>
        <fullName evidence="8">Fungal-specific transcription factor domain-containing protein</fullName>
    </submittedName>
</protein>
<dbReference type="PANTHER" id="PTHR37534:SF43">
    <property type="entry name" value="FINGER DOMAIN PROTEIN, PUTATIVE (AFU_ORTHOLOGUE AFUA_1G01850)-RELATED"/>
    <property type="match status" value="1"/>
</dbReference>
<keyword evidence="3" id="KW-0238">DNA-binding</keyword>
<dbReference type="Proteomes" id="UP001201262">
    <property type="component" value="Unassembled WGS sequence"/>
</dbReference>
<keyword evidence="4" id="KW-0804">Transcription</keyword>
<name>A0AAD4L0T9_9EURO</name>
<evidence type="ECO:0000256" key="4">
    <source>
        <dbReference type="ARBA" id="ARBA00023163"/>
    </source>
</evidence>
<evidence type="ECO:0000313" key="9">
    <source>
        <dbReference type="Proteomes" id="UP001201262"/>
    </source>
</evidence>
<dbReference type="RefSeq" id="XP_046076443.1">
    <property type="nucleotide sequence ID" value="XM_046215115.1"/>
</dbReference>
<feature type="region of interest" description="Disordered" evidence="6">
    <location>
        <begin position="113"/>
        <end position="175"/>
    </location>
</feature>
<accession>A0AAD4L0T9</accession>
<evidence type="ECO:0000313" key="8">
    <source>
        <dbReference type="EMBL" id="KAH8703425.1"/>
    </source>
</evidence>
<dbReference type="Pfam" id="PF11951">
    <property type="entry name" value="Fungal_trans_2"/>
    <property type="match status" value="1"/>
</dbReference>
<dbReference type="GeneID" id="70245402"/>
<feature type="region of interest" description="Disordered" evidence="6">
    <location>
        <begin position="60"/>
        <end position="97"/>
    </location>
</feature>
<dbReference type="InterPro" id="IPR021858">
    <property type="entry name" value="Fun_TF"/>
</dbReference>
<feature type="compositionally biased region" description="Low complexity" evidence="6">
    <location>
        <begin position="68"/>
        <end position="88"/>
    </location>
</feature>
<evidence type="ECO:0000256" key="6">
    <source>
        <dbReference type="SAM" id="MobiDB-lite"/>
    </source>
</evidence>
<gene>
    <name evidence="8" type="ORF">BGW36DRAFT_369314</name>
</gene>
<keyword evidence="9" id="KW-1185">Reference proteome</keyword>
<dbReference type="SMART" id="SM00066">
    <property type="entry name" value="GAL4"/>
    <property type="match status" value="1"/>
</dbReference>
<evidence type="ECO:0000256" key="2">
    <source>
        <dbReference type="ARBA" id="ARBA00023015"/>
    </source>
</evidence>
<dbReference type="InterPro" id="IPR036864">
    <property type="entry name" value="Zn2-C6_fun-type_DNA-bd_sf"/>
</dbReference>
<dbReference type="PANTHER" id="PTHR37534">
    <property type="entry name" value="TRANSCRIPTIONAL ACTIVATOR PROTEIN UGA3"/>
    <property type="match status" value="1"/>
</dbReference>
<proteinExistence type="predicted"/>
<comment type="caution">
    <text evidence="8">The sequence shown here is derived from an EMBL/GenBank/DDBJ whole genome shotgun (WGS) entry which is preliminary data.</text>
</comment>